<dbReference type="Proteomes" id="UP000263012">
    <property type="component" value="Chromosome"/>
</dbReference>
<dbReference type="Pfam" id="PF00551">
    <property type="entry name" value="Formyl_trans_N"/>
    <property type="match status" value="1"/>
</dbReference>
<dbReference type="SUPFAM" id="SSF53927">
    <property type="entry name" value="Cytidine deaminase-like"/>
    <property type="match status" value="1"/>
</dbReference>
<dbReference type="EC" id="2.1.2.2" evidence="2"/>
<dbReference type="InterPro" id="IPR004607">
    <property type="entry name" value="GART"/>
</dbReference>
<dbReference type="GO" id="GO:0003937">
    <property type="term" value="F:IMP cyclohydrolase activity"/>
    <property type="evidence" value="ECO:0007669"/>
    <property type="project" value="InterPro"/>
</dbReference>
<dbReference type="GO" id="GO:0004644">
    <property type="term" value="F:phosphoribosylglycinamide formyltransferase activity"/>
    <property type="evidence" value="ECO:0007669"/>
    <property type="project" value="UniProtKB-EC"/>
</dbReference>
<dbReference type="PANTHER" id="PTHR11692:SF0">
    <property type="entry name" value="BIFUNCTIONAL PURINE BIOSYNTHESIS PROTEIN ATIC"/>
    <property type="match status" value="1"/>
</dbReference>
<sequence>MVKLAGLASNRGRNLLRIDEIAPGGAEFAVVATNHDGAPVVEAASERGIPTEVIEREGDESRASHERRLLERLEPYDFDLVCLDGYMRVLTDEFLDRAPTTLNVHPSLLPAFPGANAHEEVLKAGVRTSGCTVHVVTEEVDGGPIVTQEPVPVYGDDDEASLKRRVLERAEYVAYPRAVRWFAENRVTLERDEEGRPTDVHVGGDADHAFPERRLASSDRVRTLRYGENPHQESAVYADPTCEEPNVVGARQLNEGAKALSYNNYNDADAALLLVREFDEPAAAVIKHANPAGCATADTLADAYDRALRTDAKSAFGGVVSLNRTCDVETAERIVDSFKEVVVAPGYTDGAVEVLGDRSDLRVLEVGPFGERSTGGDTSGDADRPPMAEKPIVGGRLLQQRDEWAPTVDDLEVVTEREPTDEEIETMLFAWKTLKHVKSNGIVFATGTETVGLGVGQVSRVDAVNIAAMKAETDADGKSAEGAVMASDAFFPFPDGIEDAADAGVGAVIQPGGSVNDADVIEAADDNDMAMAFTGRRCFRHD</sequence>
<dbReference type="SUPFAM" id="SSF53328">
    <property type="entry name" value="Formyltransferase"/>
    <property type="match status" value="1"/>
</dbReference>
<feature type="domain" description="Formyl transferase N-terminal" evidence="7">
    <location>
        <begin position="24"/>
        <end position="179"/>
    </location>
</feature>
<dbReference type="AlphaFoldDB" id="A0A343TL08"/>
<comment type="pathway">
    <text evidence="1">Purine metabolism; IMP biosynthesis via de novo pathway; N(2)-formyl-N(1)-(5-phospho-D-ribosyl)glycinamide from N(1)-(5-phospho-D-ribosyl)glycinamide (10-formyl THF route): step 1/1.</text>
</comment>
<dbReference type="InterPro" id="IPR002695">
    <property type="entry name" value="PurH-like"/>
</dbReference>
<evidence type="ECO:0000256" key="5">
    <source>
        <dbReference type="ARBA" id="ARBA00022801"/>
    </source>
</evidence>
<dbReference type="SMART" id="SM00798">
    <property type="entry name" value="AICARFT_IMPCHas"/>
    <property type="match status" value="1"/>
</dbReference>
<name>A0A343TL08_9EURY</name>
<dbReference type="NCBIfam" id="TIGR00639">
    <property type="entry name" value="PurN"/>
    <property type="match status" value="1"/>
</dbReference>
<dbReference type="Pfam" id="PF01808">
    <property type="entry name" value="AICARFT_IMPCHas"/>
    <property type="match status" value="1"/>
</dbReference>
<keyword evidence="9" id="KW-1185">Reference proteome</keyword>
<evidence type="ECO:0000256" key="1">
    <source>
        <dbReference type="ARBA" id="ARBA00005054"/>
    </source>
</evidence>
<proteinExistence type="inferred from homology"/>
<dbReference type="GO" id="GO:0004643">
    <property type="term" value="F:phosphoribosylaminoimidazolecarboxamide formyltransferase activity"/>
    <property type="evidence" value="ECO:0007669"/>
    <property type="project" value="InterPro"/>
</dbReference>
<reference evidence="9" key="1">
    <citation type="submission" date="2017-11" db="EMBL/GenBank/DDBJ databases">
        <title>Phenotypic and genomic properties of facultatively anaerobic sulfur-reducing natronoarchaea from hypersaline soda lakes.</title>
        <authorList>
            <person name="Sorokin D.Y."/>
            <person name="Kublanov I.V."/>
            <person name="Roman P."/>
            <person name="Sinninghe Damste J.S."/>
            <person name="Golyshin P.N."/>
            <person name="Rojo D."/>
            <person name="Ciordia S."/>
            <person name="Mena M.D.C."/>
            <person name="Ferrer M."/>
            <person name="Messina E."/>
            <person name="Smedile F."/>
            <person name="La Spada G."/>
            <person name="La Cono V."/>
            <person name="Yakimov M.M."/>
        </authorList>
    </citation>
    <scope>NUCLEOTIDE SEQUENCE [LARGE SCALE GENOMIC DNA]</scope>
    <source>
        <strain evidence="9">AArc-Sl</strain>
    </source>
</reference>
<dbReference type="PANTHER" id="PTHR11692">
    <property type="entry name" value="BIFUNCTIONAL PURINE BIOSYNTHESIS PROTEIN PURH"/>
    <property type="match status" value="1"/>
</dbReference>
<dbReference type="Gene3D" id="3.40.50.170">
    <property type="entry name" value="Formyl transferase, N-terminal domain"/>
    <property type="match status" value="1"/>
</dbReference>
<dbReference type="GO" id="GO:0006189">
    <property type="term" value="P:'de novo' IMP biosynthetic process"/>
    <property type="evidence" value="ECO:0007669"/>
    <property type="project" value="UniProtKB-UniPathway"/>
</dbReference>
<evidence type="ECO:0000313" key="8">
    <source>
        <dbReference type="EMBL" id="AUX09780.1"/>
    </source>
</evidence>
<accession>A0A343TL08</accession>
<keyword evidence="4" id="KW-0658">Purine biosynthesis</keyword>
<evidence type="ECO:0000313" key="9">
    <source>
        <dbReference type="Proteomes" id="UP000263012"/>
    </source>
</evidence>
<evidence type="ECO:0000256" key="6">
    <source>
        <dbReference type="ARBA" id="ARBA00023268"/>
    </source>
</evidence>
<dbReference type="Gene3D" id="3.40.140.20">
    <property type="match status" value="2"/>
</dbReference>
<dbReference type="PIRSF" id="PIRSF000414">
    <property type="entry name" value="AICARFT_IMPCHas"/>
    <property type="match status" value="1"/>
</dbReference>
<dbReference type="CDD" id="cd08645">
    <property type="entry name" value="FMT_core_GART"/>
    <property type="match status" value="1"/>
</dbReference>
<dbReference type="KEGG" id="hdf:AArcSl_2155"/>
<keyword evidence="3 8" id="KW-0808">Transferase</keyword>
<evidence type="ECO:0000256" key="4">
    <source>
        <dbReference type="ARBA" id="ARBA00022755"/>
    </source>
</evidence>
<dbReference type="GeneID" id="37878506"/>
<dbReference type="HAMAP" id="MF_01930">
    <property type="entry name" value="PurN"/>
    <property type="match status" value="1"/>
</dbReference>
<organism evidence="8 9">
    <name type="scientific">Halalkaliarchaeum desulfuricum</name>
    <dbReference type="NCBI Taxonomy" id="2055893"/>
    <lineage>
        <taxon>Archaea</taxon>
        <taxon>Methanobacteriati</taxon>
        <taxon>Methanobacteriota</taxon>
        <taxon>Stenosarchaea group</taxon>
        <taxon>Halobacteria</taxon>
        <taxon>Halobacteriales</taxon>
        <taxon>Haloferacaceae</taxon>
        <taxon>Halalkaliarchaeum</taxon>
    </lineage>
</organism>
<dbReference type="RefSeq" id="WP_119818929.1">
    <property type="nucleotide sequence ID" value="NZ_CP025066.1"/>
</dbReference>
<dbReference type="InterPro" id="IPR002376">
    <property type="entry name" value="Formyl_transf_N"/>
</dbReference>
<keyword evidence="6" id="KW-0511">Multifunctional enzyme</keyword>
<dbReference type="FunFam" id="3.40.140.20:FF:000001">
    <property type="entry name" value="Bifunctional purine biosynthesis protein PurH"/>
    <property type="match status" value="1"/>
</dbReference>
<evidence type="ECO:0000256" key="3">
    <source>
        <dbReference type="ARBA" id="ARBA00022679"/>
    </source>
</evidence>
<dbReference type="InterPro" id="IPR036477">
    <property type="entry name" value="Formyl_transf_N_sf"/>
</dbReference>
<dbReference type="InterPro" id="IPR001555">
    <property type="entry name" value="GART_AS"/>
</dbReference>
<dbReference type="InterPro" id="IPR024051">
    <property type="entry name" value="AICAR_Tfase_dup_dom_sf"/>
</dbReference>
<dbReference type="PROSITE" id="PS00373">
    <property type="entry name" value="GART"/>
    <property type="match status" value="1"/>
</dbReference>
<dbReference type="EMBL" id="CP025066">
    <property type="protein sequence ID" value="AUX09780.1"/>
    <property type="molecule type" value="Genomic_DNA"/>
</dbReference>
<protein>
    <recommendedName>
        <fullName evidence="2">phosphoribosylglycinamide formyltransferase 1</fullName>
        <ecNumber evidence="2">2.1.2.2</ecNumber>
    </recommendedName>
</protein>
<evidence type="ECO:0000259" key="7">
    <source>
        <dbReference type="Pfam" id="PF00551"/>
    </source>
</evidence>
<gene>
    <name evidence="8" type="primary">purH</name>
    <name evidence="8" type="ORF">AArcSl_2155</name>
</gene>
<keyword evidence="5 8" id="KW-0378">Hydrolase</keyword>
<dbReference type="OrthoDB" id="52603at2157"/>
<evidence type="ECO:0000256" key="2">
    <source>
        <dbReference type="ARBA" id="ARBA00012254"/>
    </source>
</evidence>
<dbReference type="GO" id="GO:0005829">
    <property type="term" value="C:cytosol"/>
    <property type="evidence" value="ECO:0007669"/>
    <property type="project" value="TreeGrafter"/>
</dbReference>
<dbReference type="UniPathway" id="UPA00074">
    <property type="reaction ID" value="UER00126"/>
</dbReference>
<dbReference type="InterPro" id="IPR016193">
    <property type="entry name" value="Cytidine_deaminase-like"/>
</dbReference>